<accession>A0A2V1A828</accession>
<dbReference type="InterPro" id="IPR036028">
    <property type="entry name" value="SH3-like_dom_sf"/>
</dbReference>
<dbReference type="SMART" id="SM00312">
    <property type="entry name" value="PX"/>
    <property type="match status" value="1"/>
</dbReference>
<protein>
    <recommendedName>
        <fullName evidence="8">SH3 domain-containing protein</fullName>
    </recommendedName>
</protein>
<feature type="compositionally biased region" description="Low complexity" evidence="3">
    <location>
        <begin position="342"/>
        <end position="369"/>
    </location>
</feature>
<sequence>MSTSLFAAKQYKSSRNLKKLAISSPINTKSPTGSLQPSPSFSPLTRDPVIVLRARYDFTAESPVEISVKRNDYVKLVHRPGNGWLLVKFIDKTDSGLVPASYVDIVANDIQNPITLEWLLETKPPSERKKEHIKNIRINTVLQNRKMRYLYRLDITMSSGKQIFLCKYYQDFYNLHVALVTSLGRLVPLPVFPKPRGSMDKTHQKTSPNQSDIKNLLEVAGQLSKYLRQLLIIEKVRACDEFIEFIDDEQFKRIVICPGDAPIADAKINDMLHKDSVNIVDSLSRADMSLKSVSVAQTPSPAQKSPLKQKRQFSMSPTERQMSTSPSIAALMPSFVSPSSIPTVPDTPEAETTATTESPMAESKSSQTLSTFSSLLAGYGEDEAGLNLQETKTTDSSDSQMHSNETTLQDPIDLPDVRYKNSEQAKDGATPASDVSHDSVSTIGSQGLNSTHYSSGEDSLMSNSGRHKSSSCEPKTPILGLDQSFARHPPKLFGSEEDEQIKPLSPKKHKEAYISASSSTVTITQDTKVKQKHSEYVRIKVTLCNEDDDKVVLRARRSDLHSLQSLKHMVSKKIYEDPALVHHYTLRPFEEALDRFGLDEHGIMDYVRSRPKAHLKLQRVR</sequence>
<dbReference type="InterPro" id="IPR001452">
    <property type="entry name" value="SH3_domain"/>
</dbReference>
<dbReference type="SUPFAM" id="SSF50044">
    <property type="entry name" value="SH3-domain"/>
    <property type="match status" value="1"/>
</dbReference>
<dbReference type="InterPro" id="IPR036871">
    <property type="entry name" value="PX_dom_sf"/>
</dbReference>
<dbReference type="RefSeq" id="XP_025335180.1">
    <property type="nucleotide sequence ID" value="XM_025480880.1"/>
</dbReference>
<reference evidence="6 7" key="1">
    <citation type="submission" date="2017-12" db="EMBL/GenBank/DDBJ databases">
        <title>Genome Sequence of the Amphotericin B-resistant Candida duobushaemulonii strain, B09383.</title>
        <authorList>
            <person name="Chow N.A."/>
            <person name="Gade L."/>
            <person name="Batra D."/>
            <person name="Rowe L.A."/>
            <person name="Loparev V.N."/>
            <person name="Litvintseva A.P."/>
        </authorList>
    </citation>
    <scope>NUCLEOTIDE SEQUENCE [LARGE SCALE GENOMIC DNA]</scope>
    <source>
        <strain evidence="6 7">B09383</strain>
    </source>
</reference>
<dbReference type="AlphaFoldDB" id="A0A2V1A828"/>
<dbReference type="Gene3D" id="2.30.30.40">
    <property type="entry name" value="SH3 Domains"/>
    <property type="match status" value="1"/>
</dbReference>
<dbReference type="VEuPathDB" id="FungiDB:CXQ87_002367"/>
<dbReference type="SUPFAM" id="SSF64268">
    <property type="entry name" value="PX domain"/>
    <property type="match status" value="1"/>
</dbReference>
<dbReference type="GeneID" id="37002367"/>
<evidence type="ECO:0000259" key="5">
    <source>
        <dbReference type="PROSITE" id="PS50195"/>
    </source>
</evidence>
<feature type="domain" description="SH3" evidence="4">
    <location>
        <begin position="47"/>
        <end position="108"/>
    </location>
</feature>
<organism evidence="6 7">
    <name type="scientific">Candidozyma duobushaemuli</name>
    <dbReference type="NCBI Taxonomy" id="1231522"/>
    <lineage>
        <taxon>Eukaryota</taxon>
        <taxon>Fungi</taxon>
        <taxon>Dikarya</taxon>
        <taxon>Ascomycota</taxon>
        <taxon>Saccharomycotina</taxon>
        <taxon>Pichiomycetes</taxon>
        <taxon>Metschnikowiaceae</taxon>
        <taxon>Candidozyma</taxon>
    </lineage>
</organism>
<evidence type="ECO:0000313" key="6">
    <source>
        <dbReference type="EMBL" id="PVH14240.1"/>
    </source>
</evidence>
<dbReference type="Gene3D" id="3.30.1520.10">
    <property type="entry name" value="Phox-like domain"/>
    <property type="match status" value="1"/>
</dbReference>
<feature type="region of interest" description="Disordered" evidence="3">
    <location>
        <begin position="391"/>
        <end position="473"/>
    </location>
</feature>
<dbReference type="SMART" id="SM00326">
    <property type="entry name" value="SH3"/>
    <property type="match status" value="1"/>
</dbReference>
<dbReference type="PROSITE" id="PS50002">
    <property type="entry name" value="SH3"/>
    <property type="match status" value="1"/>
</dbReference>
<evidence type="ECO:0000256" key="3">
    <source>
        <dbReference type="SAM" id="MobiDB-lite"/>
    </source>
</evidence>
<proteinExistence type="predicted"/>
<evidence type="ECO:0000256" key="2">
    <source>
        <dbReference type="PROSITE-ProRule" id="PRU00192"/>
    </source>
</evidence>
<feature type="compositionally biased region" description="Polar residues" evidence="3">
    <location>
        <begin position="391"/>
        <end position="409"/>
    </location>
</feature>
<dbReference type="PROSITE" id="PS50195">
    <property type="entry name" value="PX"/>
    <property type="match status" value="1"/>
</dbReference>
<comment type="caution">
    <text evidence="6">The sequence shown here is derived from an EMBL/GenBank/DDBJ whole genome shotgun (WGS) entry which is preliminary data.</text>
</comment>
<evidence type="ECO:0000313" key="7">
    <source>
        <dbReference type="Proteomes" id="UP000244406"/>
    </source>
</evidence>
<dbReference type="Proteomes" id="UP000244406">
    <property type="component" value="Unassembled WGS sequence"/>
</dbReference>
<dbReference type="Pfam" id="PF00787">
    <property type="entry name" value="PX"/>
    <property type="match status" value="1"/>
</dbReference>
<evidence type="ECO:0000259" key="4">
    <source>
        <dbReference type="PROSITE" id="PS50002"/>
    </source>
</evidence>
<gene>
    <name evidence="6" type="ORF">CXQ87_002367</name>
</gene>
<dbReference type="GO" id="GO:0035091">
    <property type="term" value="F:phosphatidylinositol binding"/>
    <property type="evidence" value="ECO:0007669"/>
    <property type="project" value="InterPro"/>
</dbReference>
<feature type="domain" description="PX" evidence="5">
    <location>
        <begin position="129"/>
        <end position="253"/>
    </location>
</feature>
<evidence type="ECO:0008006" key="8">
    <source>
        <dbReference type="Google" id="ProtNLM"/>
    </source>
</evidence>
<evidence type="ECO:0000256" key="1">
    <source>
        <dbReference type="ARBA" id="ARBA00022443"/>
    </source>
</evidence>
<feature type="compositionally biased region" description="Polar residues" evidence="3">
    <location>
        <begin position="292"/>
        <end position="303"/>
    </location>
</feature>
<dbReference type="EMBL" id="PKFP01000001">
    <property type="protein sequence ID" value="PVH14240.1"/>
    <property type="molecule type" value="Genomic_DNA"/>
</dbReference>
<dbReference type="Pfam" id="PF14604">
    <property type="entry name" value="SH3_9"/>
    <property type="match status" value="1"/>
</dbReference>
<feature type="region of interest" description="Disordered" evidence="3">
    <location>
        <begin position="292"/>
        <end position="369"/>
    </location>
</feature>
<dbReference type="CDD" id="cd00174">
    <property type="entry name" value="SH3"/>
    <property type="match status" value="1"/>
</dbReference>
<name>A0A2V1A828_9ASCO</name>
<feature type="compositionally biased region" description="Basic and acidic residues" evidence="3">
    <location>
        <begin position="415"/>
        <end position="426"/>
    </location>
</feature>
<feature type="compositionally biased region" description="Polar residues" evidence="3">
    <location>
        <begin position="312"/>
        <end position="327"/>
    </location>
</feature>
<keyword evidence="1 2" id="KW-0728">SH3 domain</keyword>
<dbReference type="InterPro" id="IPR001683">
    <property type="entry name" value="PX_dom"/>
</dbReference>
<feature type="compositionally biased region" description="Polar residues" evidence="3">
    <location>
        <begin position="438"/>
        <end position="464"/>
    </location>
</feature>
<keyword evidence="7" id="KW-1185">Reference proteome</keyword>